<feature type="active site" description="Nucleophile" evidence="7">
    <location>
        <position position="197"/>
    </location>
</feature>
<evidence type="ECO:0000256" key="7">
    <source>
        <dbReference type="PROSITE-ProRule" id="PRU01393"/>
    </source>
</evidence>
<evidence type="ECO:0000256" key="5">
    <source>
        <dbReference type="ARBA" id="ARBA00022801"/>
    </source>
</evidence>
<evidence type="ECO:0000256" key="2">
    <source>
        <dbReference type="ARBA" id="ARBA00012759"/>
    </source>
</evidence>
<sequence>MKRAREPPSMRVKEGLPPEDHTPILDGVAFGSTLPPMTLGESSTAGSKLGKPESSQPWDFTLESAETSIPSQTARSAADQENLDAATQWRAEADARRDKWLEEHTEEFDAKRMRHEFMGWVEVEGDPDYFTIMLERLGIKRAKVVEVHSLDEMLKNHHCLKYGIIFLSQYYNDDQDGPEEEVPRDLWFSNQTVDNACATIAILNIVNNVSTLDIGDNLGSFRCFTETFSPVMKAEALANFHWCRNIHNAFAKRTDILIGNLALEQEAESKASKSRSAKKGKGKCTRRTSLSNVPNHYIAYVPFAGNLWKLDGLDRHPRKLGPLVGGEGWINTVRNDIQYRMANINDGTSEGYSVFAIIENRLPRLIEMLAHNVRQLRFVEWCLSMKRDYWGKSVATDPEDNTWLPGREPIRGPDERYNLTQEILDAENLQAESQQRYKIAQCSEEYLTWGRPDIVDHQLHLREMIVPLKRERDEQWKKYKDAMFDYAPVIHHWMKFLHENEALEPLIDWHLANEGGVERELGDLKLH</sequence>
<evidence type="ECO:0000256" key="6">
    <source>
        <dbReference type="ARBA" id="ARBA00022807"/>
    </source>
</evidence>
<evidence type="ECO:0000313" key="10">
    <source>
        <dbReference type="EMBL" id="CAF9917881.1"/>
    </source>
</evidence>
<accession>A0A8H3F492</accession>
<feature type="region of interest" description="Disordered" evidence="8">
    <location>
        <begin position="1"/>
        <end position="58"/>
    </location>
</feature>
<dbReference type="Proteomes" id="UP000664169">
    <property type="component" value="Unassembled WGS sequence"/>
</dbReference>
<dbReference type="InterPro" id="IPR001578">
    <property type="entry name" value="Peptidase_C12_UCH"/>
</dbReference>
<comment type="similarity">
    <text evidence="7">Belongs to the peptidase C12 family.</text>
</comment>
<dbReference type="GO" id="GO:0004843">
    <property type="term" value="F:cysteine-type deubiquitinase activity"/>
    <property type="evidence" value="ECO:0007669"/>
    <property type="project" value="UniProtKB-UniRule"/>
</dbReference>
<feature type="compositionally biased region" description="Basic and acidic residues" evidence="8">
    <location>
        <begin position="1"/>
        <end position="23"/>
    </location>
</feature>
<dbReference type="Gene3D" id="3.40.532.10">
    <property type="entry name" value="Peptidase C12, ubiquitin carboxyl-terminal hydrolase"/>
    <property type="match status" value="1"/>
</dbReference>
<dbReference type="OrthoDB" id="1924260at2759"/>
<dbReference type="GO" id="GO:0006511">
    <property type="term" value="P:ubiquitin-dependent protein catabolic process"/>
    <property type="evidence" value="ECO:0007669"/>
    <property type="project" value="UniProtKB-UniRule"/>
</dbReference>
<keyword evidence="3 7" id="KW-0645">Protease</keyword>
<dbReference type="EMBL" id="CAJPDQ010000012">
    <property type="protein sequence ID" value="CAF9917881.1"/>
    <property type="molecule type" value="Genomic_DNA"/>
</dbReference>
<feature type="site" description="Important for enzyme activity" evidence="7">
    <location>
        <position position="311"/>
    </location>
</feature>
<gene>
    <name evidence="10" type="ORF">GOMPHAMPRED_001402</name>
</gene>
<proteinExistence type="inferred from homology"/>
<name>A0A8H3F492_9LECA</name>
<dbReference type="PROSITE" id="PS52048">
    <property type="entry name" value="UCH_DOMAIN"/>
    <property type="match status" value="1"/>
</dbReference>
<keyword evidence="11" id="KW-1185">Reference proteome</keyword>
<dbReference type="InterPro" id="IPR038765">
    <property type="entry name" value="Papain-like_cys_pep_sf"/>
</dbReference>
<dbReference type="EC" id="3.4.19.12" evidence="2 7"/>
<comment type="catalytic activity">
    <reaction evidence="1 7">
        <text>Thiol-dependent hydrolysis of ester, thioester, amide, peptide and isopeptide bonds formed by the C-terminal Gly of ubiquitin (a 76-residue protein attached to proteins as an intracellular targeting signal).</text>
        <dbReference type="EC" id="3.4.19.12"/>
    </reaction>
</comment>
<feature type="site" description="Transition state stabilizer" evidence="7">
    <location>
        <position position="191"/>
    </location>
</feature>
<evidence type="ECO:0000256" key="1">
    <source>
        <dbReference type="ARBA" id="ARBA00000707"/>
    </source>
</evidence>
<dbReference type="GO" id="GO:0005737">
    <property type="term" value="C:cytoplasm"/>
    <property type="evidence" value="ECO:0007669"/>
    <property type="project" value="TreeGrafter"/>
</dbReference>
<dbReference type="GO" id="GO:0016579">
    <property type="term" value="P:protein deubiquitination"/>
    <property type="evidence" value="ECO:0007669"/>
    <property type="project" value="TreeGrafter"/>
</dbReference>
<dbReference type="SUPFAM" id="SSF54001">
    <property type="entry name" value="Cysteine proteinases"/>
    <property type="match status" value="1"/>
</dbReference>
<evidence type="ECO:0000256" key="3">
    <source>
        <dbReference type="ARBA" id="ARBA00022670"/>
    </source>
</evidence>
<keyword evidence="6 7" id="KW-0788">Thiol protease</keyword>
<evidence type="ECO:0000313" key="11">
    <source>
        <dbReference type="Proteomes" id="UP000664169"/>
    </source>
</evidence>
<evidence type="ECO:0000259" key="9">
    <source>
        <dbReference type="PROSITE" id="PS52048"/>
    </source>
</evidence>
<keyword evidence="5 7" id="KW-0378">Hydrolase</keyword>
<feature type="domain" description="UCH catalytic" evidence="9">
    <location>
        <begin position="119"/>
        <end position="359"/>
    </location>
</feature>
<protein>
    <recommendedName>
        <fullName evidence="2 7">ubiquitinyl hydrolase 1</fullName>
        <ecNumber evidence="2 7">3.4.19.12</ecNumber>
    </recommendedName>
</protein>
<dbReference type="PANTHER" id="PTHR10589:SF29">
    <property type="entry name" value="UBIQUITIN CARBOXYL-TERMINAL HYDROLASE"/>
    <property type="match status" value="1"/>
</dbReference>
<comment type="caution">
    <text evidence="10">The sequence shown here is derived from an EMBL/GenBank/DDBJ whole genome shotgun (WGS) entry which is preliminary data.</text>
</comment>
<dbReference type="AlphaFoldDB" id="A0A8H3F492"/>
<dbReference type="InterPro" id="IPR036959">
    <property type="entry name" value="Peptidase_C12_UCH_sf"/>
</dbReference>
<dbReference type="PANTHER" id="PTHR10589">
    <property type="entry name" value="UBIQUITIN CARBOXYL-TERMINAL HYDROLASE"/>
    <property type="match status" value="1"/>
</dbReference>
<reference evidence="10" key="1">
    <citation type="submission" date="2021-03" db="EMBL/GenBank/DDBJ databases">
        <authorList>
            <person name="Tagirdzhanova G."/>
        </authorList>
    </citation>
    <scope>NUCLEOTIDE SEQUENCE</scope>
</reference>
<evidence type="ECO:0000256" key="8">
    <source>
        <dbReference type="SAM" id="MobiDB-lite"/>
    </source>
</evidence>
<feature type="active site" description="Proton donor" evidence="7">
    <location>
        <position position="296"/>
    </location>
</feature>
<organism evidence="10 11">
    <name type="scientific">Gomphillus americanus</name>
    <dbReference type="NCBI Taxonomy" id="1940652"/>
    <lineage>
        <taxon>Eukaryota</taxon>
        <taxon>Fungi</taxon>
        <taxon>Dikarya</taxon>
        <taxon>Ascomycota</taxon>
        <taxon>Pezizomycotina</taxon>
        <taxon>Lecanoromycetes</taxon>
        <taxon>OSLEUM clade</taxon>
        <taxon>Ostropomycetidae</taxon>
        <taxon>Ostropales</taxon>
        <taxon>Graphidaceae</taxon>
        <taxon>Gomphilloideae</taxon>
        <taxon>Gomphillus</taxon>
    </lineage>
</organism>
<evidence type="ECO:0000256" key="4">
    <source>
        <dbReference type="ARBA" id="ARBA00022786"/>
    </source>
</evidence>
<keyword evidence="4 7" id="KW-0833">Ubl conjugation pathway</keyword>
<dbReference type="Pfam" id="PF01088">
    <property type="entry name" value="Peptidase_C12"/>
    <property type="match status" value="1"/>
</dbReference>